<reference evidence="6 7" key="1">
    <citation type="submission" date="2018-07" db="EMBL/GenBank/DDBJ databases">
        <title>Halomonas rutogse sp. nov., isolated from Lake TangqianCo on Tibetan Plateau.</title>
        <authorList>
            <person name="Lu H."/>
            <person name="Xing P."/>
            <person name="Wu Q."/>
        </authorList>
    </citation>
    <scope>NUCLEOTIDE SEQUENCE [LARGE SCALE GENOMIC DNA]</scope>
    <source>
        <strain evidence="6 7">TQ8S</strain>
    </source>
</reference>
<evidence type="ECO:0000256" key="3">
    <source>
        <dbReference type="ARBA" id="ARBA00023125"/>
    </source>
</evidence>
<evidence type="ECO:0000313" key="7">
    <source>
        <dbReference type="Proteomes" id="UP000253204"/>
    </source>
</evidence>
<evidence type="ECO:0000259" key="5">
    <source>
        <dbReference type="Pfam" id="PF14088"/>
    </source>
</evidence>
<keyword evidence="2" id="KW-0680">Restriction system</keyword>
<evidence type="ECO:0000259" key="4">
    <source>
        <dbReference type="Pfam" id="PF01420"/>
    </source>
</evidence>
<dbReference type="AlphaFoldDB" id="A0A368U9J2"/>
<evidence type="ECO:0000256" key="2">
    <source>
        <dbReference type="ARBA" id="ARBA00022747"/>
    </source>
</evidence>
<dbReference type="Pfam" id="PF14088">
    <property type="entry name" value="DUF4268"/>
    <property type="match status" value="1"/>
</dbReference>
<dbReference type="InterPro" id="IPR000055">
    <property type="entry name" value="Restrct_endonuc_typeI_TRD"/>
</dbReference>
<dbReference type="Proteomes" id="UP000253204">
    <property type="component" value="Unassembled WGS sequence"/>
</dbReference>
<keyword evidence="7" id="KW-1185">Reference proteome</keyword>
<evidence type="ECO:0000256" key="1">
    <source>
        <dbReference type="ARBA" id="ARBA00010923"/>
    </source>
</evidence>
<gene>
    <name evidence="6" type="ORF">DU506_04925</name>
</gene>
<dbReference type="GO" id="GO:0003677">
    <property type="term" value="F:DNA binding"/>
    <property type="evidence" value="ECO:0007669"/>
    <property type="project" value="UniProtKB-KW"/>
</dbReference>
<organism evidence="6 7">
    <name type="scientific">Vreelandella rituensis</name>
    <dbReference type="NCBI Taxonomy" id="2282306"/>
    <lineage>
        <taxon>Bacteria</taxon>
        <taxon>Pseudomonadati</taxon>
        <taxon>Pseudomonadota</taxon>
        <taxon>Gammaproteobacteria</taxon>
        <taxon>Oceanospirillales</taxon>
        <taxon>Halomonadaceae</taxon>
        <taxon>Vreelandella</taxon>
    </lineage>
</organism>
<dbReference type="InterPro" id="IPR052021">
    <property type="entry name" value="Type-I_RS_S_subunit"/>
</dbReference>
<name>A0A368U9J2_9GAMM</name>
<proteinExistence type="inferred from homology"/>
<feature type="domain" description="Type I restriction modification DNA specificity" evidence="4">
    <location>
        <begin position="266"/>
        <end position="431"/>
    </location>
</feature>
<evidence type="ECO:0000313" key="6">
    <source>
        <dbReference type="EMBL" id="RCV93077.1"/>
    </source>
</evidence>
<dbReference type="Pfam" id="PF01420">
    <property type="entry name" value="Methylase_S"/>
    <property type="match status" value="2"/>
</dbReference>
<comment type="similarity">
    <text evidence="1">Belongs to the type-I restriction system S methylase family.</text>
</comment>
<dbReference type="EMBL" id="QPIJ01000006">
    <property type="protein sequence ID" value="RCV93077.1"/>
    <property type="molecule type" value="Genomic_DNA"/>
</dbReference>
<protein>
    <submittedName>
        <fullName evidence="6">DUF4268 domain-containing protein</fullName>
    </submittedName>
</protein>
<dbReference type="GO" id="GO:0009307">
    <property type="term" value="P:DNA restriction-modification system"/>
    <property type="evidence" value="ECO:0007669"/>
    <property type="project" value="UniProtKB-KW"/>
</dbReference>
<dbReference type="CDD" id="cd17278">
    <property type="entry name" value="RMtype1_S_LdeBORF1052P-TRD2-CR2"/>
    <property type="match status" value="1"/>
</dbReference>
<dbReference type="InterPro" id="IPR025364">
    <property type="entry name" value="DUF4268"/>
</dbReference>
<keyword evidence="3" id="KW-0238">DNA-binding</keyword>
<dbReference type="SUPFAM" id="SSF116734">
    <property type="entry name" value="DNA methylase specificity domain"/>
    <property type="match status" value="2"/>
</dbReference>
<sequence>MRFKPFSDLLDVPLRNGLTKPKKIRGEGIKMVNMGELFKHPRIDNVPMDRAPLTDKELAISLLQKGDLLFARQSLVREGAGKCSIFLDDKEPVCFESHLIRCRLNHNDYNPLFYFYYFDSPLGKQAMDTIIEQGAGAAGIRGSDLANLQVPVYSIDFQNAVATILDGLERKIQLNHQINQTLEKMAQTLFKSWFVDFEPVKAKVAALEAGGSEEDALLAAMETVSGKTADQLATLSIEQSERHAELRATAELFPSAMQDSELNEIPEGWESGYLSDICDFQNGYAFKSKDWSDSGFPVVKIGSVKPAFVDTQSCSYVQEETVAGLERFELYGGDLLIGMTGYPGETGLVPITENRMFLNQRVGRLKPKQYYQKALLYCNARDSAFKQYVEGQAHGSAQANVSGKAISQYPLTIPIDSIVQRFSELIEPLLQQKLILHSESSSLSSTRDILLPKLLSGELTLPDVNDEAHAEPQDVAHFHDVDQIIPAPNLTDSMVIKKAKKQSADTQQTHRPTLRLMFWEKVLDAFSNCSSSLYNNVRPSKIHWLSMDSGIKGIAYHLIFDKNEIGVGLCLQKNEEEANNYVYERLNEQKNEIEASYGYPLVWWQLNCRLAFRLQHTRDIDSYDRANWPEMIDWMVTHMTKLENALHVPLKAINQHFNDVKARRRQNALKLSSGNE</sequence>
<dbReference type="InterPro" id="IPR044946">
    <property type="entry name" value="Restrct_endonuc_typeI_TRD_sf"/>
</dbReference>
<dbReference type="Gene3D" id="3.90.220.20">
    <property type="entry name" value="DNA methylase specificity domains"/>
    <property type="match status" value="2"/>
</dbReference>
<dbReference type="PANTHER" id="PTHR30408:SF13">
    <property type="entry name" value="TYPE I RESTRICTION ENZYME HINDI SPECIFICITY SUBUNIT"/>
    <property type="match status" value="1"/>
</dbReference>
<dbReference type="RefSeq" id="WP_114485830.1">
    <property type="nucleotide sequence ID" value="NZ_CBCSHM010000003.1"/>
</dbReference>
<dbReference type="CDD" id="cd17517">
    <property type="entry name" value="RMtype1_S_EcoKI_StySPI-TRD2-CR2_like"/>
    <property type="match status" value="1"/>
</dbReference>
<accession>A0A368U9J2</accession>
<feature type="domain" description="DUF4268" evidence="5">
    <location>
        <begin position="514"/>
        <end position="646"/>
    </location>
</feature>
<comment type="caution">
    <text evidence="6">The sequence shown here is derived from an EMBL/GenBank/DDBJ whole genome shotgun (WGS) entry which is preliminary data.</text>
</comment>
<dbReference type="OrthoDB" id="9798929at2"/>
<dbReference type="PANTHER" id="PTHR30408">
    <property type="entry name" value="TYPE-1 RESTRICTION ENZYME ECOKI SPECIFICITY PROTEIN"/>
    <property type="match status" value="1"/>
</dbReference>
<feature type="domain" description="Type I restriction modification DNA specificity" evidence="4">
    <location>
        <begin position="63"/>
        <end position="184"/>
    </location>
</feature>